<dbReference type="Gene3D" id="2.70.180.20">
    <property type="match status" value="1"/>
</dbReference>
<dbReference type="InterPro" id="IPR048302">
    <property type="entry name" value="NucS_N"/>
</dbReference>
<dbReference type="Pfam" id="PF21003">
    <property type="entry name" value="NucS_N"/>
    <property type="match status" value="1"/>
</dbReference>
<organism evidence="2 3">
    <name type="scientific">Halarchaeum grantii</name>
    <dbReference type="NCBI Taxonomy" id="1193105"/>
    <lineage>
        <taxon>Archaea</taxon>
        <taxon>Methanobacteriati</taxon>
        <taxon>Methanobacteriota</taxon>
        <taxon>Stenosarchaea group</taxon>
        <taxon>Halobacteria</taxon>
        <taxon>Halobacteriales</taxon>
        <taxon>Halobacteriaceae</taxon>
    </lineage>
</organism>
<reference evidence="2 3" key="1">
    <citation type="journal article" date="2019" name="Int. J. Syst. Evol. Microbiol.">
        <title>The Global Catalogue of Microorganisms (GCM) 10K type strain sequencing project: providing services to taxonomists for standard genome sequencing and annotation.</title>
        <authorList>
            <consortium name="The Broad Institute Genomics Platform"/>
            <consortium name="The Broad Institute Genome Sequencing Center for Infectious Disease"/>
            <person name="Wu L."/>
            <person name="Ma J."/>
        </authorList>
    </citation>
    <scope>NUCLEOTIDE SEQUENCE [LARGE SCALE GENOMIC DNA]</scope>
    <source>
        <strain evidence="2 3">JCM 19585</strain>
    </source>
</reference>
<accession>A0A830FB71</accession>
<dbReference type="Proteomes" id="UP000628840">
    <property type="component" value="Unassembled WGS sequence"/>
</dbReference>
<protein>
    <recommendedName>
        <fullName evidence="1">Endonuclease NucS N-terminal PH-like domain-containing protein</fullName>
    </recommendedName>
</protein>
<comment type="caution">
    <text evidence="2">The sequence shown here is derived from an EMBL/GenBank/DDBJ whole genome shotgun (WGS) entry which is preliminary data.</text>
</comment>
<evidence type="ECO:0000259" key="1">
    <source>
        <dbReference type="Pfam" id="PF21003"/>
    </source>
</evidence>
<proteinExistence type="predicted"/>
<keyword evidence="3" id="KW-1185">Reference proteome</keyword>
<name>A0A830FB71_9EURY</name>
<dbReference type="InterPro" id="IPR049173">
    <property type="entry name" value="NucS_N_sf"/>
</dbReference>
<gene>
    <name evidence="2" type="ORF">GCM10009037_11190</name>
</gene>
<dbReference type="OrthoDB" id="190320at2157"/>
<dbReference type="RefSeq" id="WP_188880234.1">
    <property type="nucleotide sequence ID" value="NZ_BMPF01000001.1"/>
</dbReference>
<dbReference type="EMBL" id="BMPF01000001">
    <property type="protein sequence ID" value="GGL29239.1"/>
    <property type="molecule type" value="Genomic_DNA"/>
</dbReference>
<sequence>MQDATRVLAGDCTVTYERDDRLETRGEVVVLVKPDNTVLVHDAEGYQPASWLTRADVVRYASDADGVRLVAGSGDEHLRVESHETTLDTFAPVTPAGPEVGDCPDCGGPLVRARERVTCIGCHASYPVPRDATVTDATCADCGLPEIRVRRGAVLDVCLDRACASIDDAVRARFDGAWDCPHCGGTLRIRRERGLHAVCEDCDATHPIPTGVVVGACDCGGPRFETARGERCLAAACPARAP</sequence>
<evidence type="ECO:0000313" key="3">
    <source>
        <dbReference type="Proteomes" id="UP000628840"/>
    </source>
</evidence>
<dbReference type="AlphaFoldDB" id="A0A830FB71"/>
<evidence type="ECO:0000313" key="2">
    <source>
        <dbReference type="EMBL" id="GGL29239.1"/>
    </source>
</evidence>
<feature type="domain" description="Endonuclease NucS N-terminal PH-like" evidence="1">
    <location>
        <begin position="6"/>
        <end position="88"/>
    </location>
</feature>